<proteinExistence type="predicted"/>
<reference evidence="2" key="1">
    <citation type="journal article" date="2021" name="Nat. Commun.">
        <title>Genetic determinants of endophytism in the Arabidopsis root mycobiome.</title>
        <authorList>
            <person name="Mesny F."/>
            <person name="Miyauchi S."/>
            <person name="Thiergart T."/>
            <person name="Pickel B."/>
            <person name="Atanasova L."/>
            <person name="Karlsson M."/>
            <person name="Huettel B."/>
            <person name="Barry K.W."/>
            <person name="Haridas S."/>
            <person name="Chen C."/>
            <person name="Bauer D."/>
            <person name="Andreopoulos W."/>
            <person name="Pangilinan J."/>
            <person name="LaButti K."/>
            <person name="Riley R."/>
            <person name="Lipzen A."/>
            <person name="Clum A."/>
            <person name="Drula E."/>
            <person name="Henrissat B."/>
            <person name="Kohler A."/>
            <person name="Grigoriev I.V."/>
            <person name="Martin F.M."/>
            <person name="Hacquard S."/>
        </authorList>
    </citation>
    <scope>NUCLEOTIDE SEQUENCE</scope>
    <source>
        <strain evidence="2">MPI-SDFR-AT-0117</strain>
    </source>
</reference>
<feature type="compositionally biased region" description="Polar residues" evidence="1">
    <location>
        <begin position="184"/>
        <end position="194"/>
    </location>
</feature>
<feature type="compositionally biased region" description="Pro residues" evidence="1">
    <location>
        <begin position="326"/>
        <end position="337"/>
    </location>
</feature>
<feature type="compositionally biased region" description="Pro residues" evidence="1">
    <location>
        <begin position="297"/>
        <end position="307"/>
    </location>
</feature>
<name>A0A9P8V0T5_9PEZI</name>
<accession>A0A9P8V0T5</accession>
<sequence length="413" mass="45290">MLRASSFGDIHYYYGSPTQNPPHHRFDKGSYVYLFENATERRARIEIANQPGTEDQDAFDGFLDQTHVRYSYNQECLVSITVGQTNDPSVWHLPTFDPRNENKYHYPLHSLDIYFWTKKDAIQFVYGVQRLLPPTQVDIRDEPAPPAHRADPSAVVQQLEHLAVSDPTYHAPIQQQQQHHTQQPPLSAVSTEQAPASFVPIPYNPAAPAAPEQVRHREKTPPPDDGGIDPLAQAVAYDAQAPFSPGFVPPPGFQMGQGSLSPGLPGPPSAIGPHPGIQRAATMPVQTQGSVPGFPGFQPPPPPPLPQQQPAQATTPPSSQSSPATAPAPPASAPPPGGFSQYSYNNQQPQPAANASVYSVHSSFYTPTEAEANKYKDYNKGKEKENPKKLEENFGRVERGVSGMLKRFEKKFG</sequence>
<feature type="compositionally biased region" description="Low complexity" evidence="1">
    <location>
        <begin position="174"/>
        <end position="183"/>
    </location>
</feature>
<evidence type="ECO:0000313" key="2">
    <source>
        <dbReference type="EMBL" id="KAH6663286.1"/>
    </source>
</evidence>
<dbReference type="AlphaFoldDB" id="A0A9P8V0T5"/>
<evidence type="ECO:0000313" key="3">
    <source>
        <dbReference type="Proteomes" id="UP000770015"/>
    </source>
</evidence>
<feature type="compositionally biased region" description="Basic and acidic residues" evidence="1">
    <location>
        <begin position="213"/>
        <end position="222"/>
    </location>
</feature>
<dbReference type="EMBL" id="JAGSXJ010000043">
    <property type="protein sequence ID" value="KAH6663286.1"/>
    <property type="molecule type" value="Genomic_DNA"/>
</dbReference>
<evidence type="ECO:0000256" key="1">
    <source>
        <dbReference type="SAM" id="MobiDB-lite"/>
    </source>
</evidence>
<protein>
    <recommendedName>
        <fullName evidence="4">RNA recognition motif-containing protein</fullName>
    </recommendedName>
</protein>
<feature type="region of interest" description="Disordered" evidence="1">
    <location>
        <begin position="242"/>
        <end position="356"/>
    </location>
</feature>
<keyword evidence="3" id="KW-1185">Reference proteome</keyword>
<feature type="compositionally biased region" description="Low complexity" evidence="1">
    <location>
        <begin position="308"/>
        <end position="325"/>
    </location>
</feature>
<feature type="region of interest" description="Disordered" evidence="1">
    <location>
        <begin position="368"/>
        <end position="390"/>
    </location>
</feature>
<feature type="compositionally biased region" description="Basic and acidic residues" evidence="1">
    <location>
        <begin position="371"/>
        <end position="390"/>
    </location>
</feature>
<dbReference type="OrthoDB" id="5408296at2759"/>
<feature type="region of interest" description="Disordered" evidence="1">
    <location>
        <begin position="172"/>
        <end position="230"/>
    </location>
</feature>
<organism evidence="2 3">
    <name type="scientific">Plectosphaerella plurivora</name>
    <dbReference type="NCBI Taxonomy" id="936078"/>
    <lineage>
        <taxon>Eukaryota</taxon>
        <taxon>Fungi</taxon>
        <taxon>Dikarya</taxon>
        <taxon>Ascomycota</taxon>
        <taxon>Pezizomycotina</taxon>
        <taxon>Sordariomycetes</taxon>
        <taxon>Hypocreomycetidae</taxon>
        <taxon>Glomerellales</taxon>
        <taxon>Plectosphaerellaceae</taxon>
        <taxon>Plectosphaerella</taxon>
    </lineage>
</organism>
<feature type="compositionally biased region" description="Polar residues" evidence="1">
    <location>
        <begin position="342"/>
        <end position="356"/>
    </location>
</feature>
<comment type="caution">
    <text evidence="2">The sequence shown here is derived from an EMBL/GenBank/DDBJ whole genome shotgun (WGS) entry which is preliminary data.</text>
</comment>
<gene>
    <name evidence="2" type="ORF">F5X68DRAFT_62235</name>
</gene>
<evidence type="ECO:0008006" key="4">
    <source>
        <dbReference type="Google" id="ProtNLM"/>
    </source>
</evidence>
<dbReference type="Proteomes" id="UP000770015">
    <property type="component" value="Unassembled WGS sequence"/>
</dbReference>